<feature type="compositionally biased region" description="Polar residues" evidence="1">
    <location>
        <begin position="9"/>
        <end position="20"/>
    </location>
</feature>
<protein>
    <submittedName>
        <fullName evidence="3">Uncharacterized protein</fullName>
    </submittedName>
</protein>
<accession>A0A8J5BKQ8</accession>
<proteinExistence type="predicted"/>
<keyword evidence="2" id="KW-1133">Transmembrane helix</keyword>
<keyword evidence="4" id="KW-1185">Reference proteome</keyword>
<gene>
    <name evidence="3" type="ORF">ZIOFF_067858</name>
</gene>
<feature type="transmembrane region" description="Helical" evidence="2">
    <location>
        <begin position="68"/>
        <end position="90"/>
    </location>
</feature>
<evidence type="ECO:0000313" key="4">
    <source>
        <dbReference type="Proteomes" id="UP000734854"/>
    </source>
</evidence>
<comment type="caution">
    <text evidence="3">The sequence shown here is derived from an EMBL/GenBank/DDBJ whole genome shotgun (WGS) entry which is preliminary data.</text>
</comment>
<evidence type="ECO:0000256" key="1">
    <source>
        <dbReference type="SAM" id="MobiDB-lite"/>
    </source>
</evidence>
<sequence>MGSHARVSPTHSRTPQPLDPSQVSPLPFIIKEKQIVSTSLTLVFLNRFSPTIQGKAATPYVMADKKMAVVAFLLVVVLMAAASTPAVSAFGCFSDCYDRCANGKIGNVPCATMCGQACIVSKEHR</sequence>
<reference evidence="3 4" key="1">
    <citation type="submission" date="2020-08" db="EMBL/GenBank/DDBJ databases">
        <title>Plant Genome Project.</title>
        <authorList>
            <person name="Zhang R.-G."/>
        </authorList>
    </citation>
    <scope>NUCLEOTIDE SEQUENCE [LARGE SCALE GENOMIC DNA]</scope>
    <source>
        <tissue evidence="3">Rhizome</tissue>
    </source>
</reference>
<evidence type="ECO:0000313" key="3">
    <source>
        <dbReference type="EMBL" id="KAG6473938.1"/>
    </source>
</evidence>
<organism evidence="3 4">
    <name type="scientific">Zingiber officinale</name>
    <name type="common">Ginger</name>
    <name type="synonym">Amomum zingiber</name>
    <dbReference type="NCBI Taxonomy" id="94328"/>
    <lineage>
        <taxon>Eukaryota</taxon>
        <taxon>Viridiplantae</taxon>
        <taxon>Streptophyta</taxon>
        <taxon>Embryophyta</taxon>
        <taxon>Tracheophyta</taxon>
        <taxon>Spermatophyta</taxon>
        <taxon>Magnoliopsida</taxon>
        <taxon>Liliopsida</taxon>
        <taxon>Zingiberales</taxon>
        <taxon>Zingiberaceae</taxon>
        <taxon>Zingiber</taxon>
    </lineage>
</organism>
<dbReference type="AlphaFoldDB" id="A0A8J5BKQ8"/>
<dbReference type="EMBL" id="JACMSC010000019">
    <property type="protein sequence ID" value="KAG6473938.1"/>
    <property type="molecule type" value="Genomic_DNA"/>
</dbReference>
<evidence type="ECO:0000256" key="2">
    <source>
        <dbReference type="SAM" id="Phobius"/>
    </source>
</evidence>
<feature type="region of interest" description="Disordered" evidence="1">
    <location>
        <begin position="1"/>
        <end position="20"/>
    </location>
</feature>
<name>A0A8J5BKQ8_ZINOF</name>
<keyword evidence="2" id="KW-0472">Membrane</keyword>
<dbReference type="Proteomes" id="UP000734854">
    <property type="component" value="Unassembled WGS sequence"/>
</dbReference>
<keyword evidence="2" id="KW-0812">Transmembrane</keyword>